<accession>F4CQ92</accession>
<evidence type="ECO:0000256" key="1">
    <source>
        <dbReference type="ARBA" id="ARBA00023015"/>
    </source>
</evidence>
<dbReference type="GO" id="GO:0003677">
    <property type="term" value="F:DNA binding"/>
    <property type="evidence" value="ECO:0007669"/>
    <property type="project" value="UniProtKB-KW"/>
</dbReference>
<dbReference type="SMART" id="SM00345">
    <property type="entry name" value="HTH_GNTR"/>
    <property type="match status" value="1"/>
</dbReference>
<dbReference type="Pfam" id="PF00392">
    <property type="entry name" value="GntR"/>
    <property type="match status" value="1"/>
</dbReference>
<evidence type="ECO:0000256" key="2">
    <source>
        <dbReference type="ARBA" id="ARBA00023125"/>
    </source>
</evidence>
<dbReference type="InterPro" id="IPR011711">
    <property type="entry name" value="GntR_C"/>
</dbReference>
<evidence type="ECO:0000256" key="4">
    <source>
        <dbReference type="SAM" id="MobiDB-lite"/>
    </source>
</evidence>
<dbReference type="EMBL" id="CP002593">
    <property type="protein sequence ID" value="AEA28365.1"/>
    <property type="molecule type" value="Genomic_DNA"/>
</dbReference>
<dbReference type="InterPro" id="IPR008920">
    <property type="entry name" value="TF_FadR/GntR_C"/>
</dbReference>
<evidence type="ECO:0000313" key="7">
    <source>
        <dbReference type="Proteomes" id="UP000007809"/>
    </source>
</evidence>
<keyword evidence="3" id="KW-0804">Transcription</keyword>
<dbReference type="InterPro" id="IPR000524">
    <property type="entry name" value="Tscrpt_reg_HTH_GntR"/>
</dbReference>
<organism evidence="6 7">
    <name type="scientific">Pseudonocardia dioxanivorans (strain ATCC 55486 / DSM 44775 / JCM 13855 / CB1190)</name>
    <dbReference type="NCBI Taxonomy" id="675635"/>
    <lineage>
        <taxon>Bacteria</taxon>
        <taxon>Bacillati</taxon>
        <taxon>Actinomycetota</taxon>
        <taxon>Actinomycetes</taxon>
        <taxon>Pseudonocardiales</taxon>
        <taxon>Pseudonocardiaceae</taxon>
        <taxon>Pseudonocardia</taxon>
    </lineage>
</organism>
<dbReference type="SUPFAM" id="SSF48008">
    <property type="entry name" value="GntR ligand-binding domain-like"/>
    <property type="match status" value="1"/>
</dbReference>
<dbReference type="PROSITE" id="PS50949">
    <property type="entry name" value="HTH_GNTR"/>
    <property type="match status" value="1"/>
</dbReference>
<keyword evidence="7" id="KW-1185">Reference proteome</keyword>
<gene>
    <name evidence="6" type="ordered locus">Psed_6264</name>
</gene>
<dbReference type="PANTHER" id="PTHR43537">
    <property type="entry name" value="TRANSCRIPTIONAL REGULATOR, GNTR FAMILY"/>
    <property type="match status" value="1"/>
</dbReference>
<name>F4CQ92_PSEUX</name>
<dbReference type="Proteomes" id="UP000007809">
    <property type="component" value="Chromosome"/>
</dbReference>
<dbReference type="Pfam" id="PF07729">
    <property type="entry name" value="FCD"/>
    <property type="match status" value="1"/>
</dbReference>
<dbReference type="AlphaFoldDB" id="F4CQ92"/>
<dbReference type="SUPFAM" id="SSF46785">
    <property type="entry name" value="Winged helix' DNA-binding domain"/>
    <property type="match status" value="1"/>
</dbReference>
<dbReference type="InterPro" id="IPR036388">
    <property type="entry name" value="WH-like_DNA-bd_sf"/>
</dbReference>
<dbReference type="Gene3D" id="1.20.120.530">
    <property type="entry name" value="GntR ligand-binding domain-like"/>
    <property type="match status" value="1"/>
</dbReference>
<dbReference type="CDD" id="cd07377">
    <property type="entry name" value="WHTH_GntR"/>
    <property type="match status" value="1"/>
</dbReference>
<evidence type="ECO:0000259" key="5">
    <source>
        <dbReference type="PROSITE" id="PS50949"/>
    </source>
</evidence>
<feature type="region of interest" description="Disordered" evidence="4">
    <location>
        <begin position="39"/>
        <end position="58"/>
    </location>
</feature>
<reference evidence="6 7" key="1">
    <citation type="journal article" date="2011" name="J. Bacteriol.">
        <title>Genome sequence of the 1,4-dioxane-degrading Pseudonocardia dioxanivorans strain CB1190.</title>
        <authorList>
            <person name="Sales C.M."/>
            <person name="Mahendra S."/>
            <person name="Grostern A."/>
            <person name="Parales R.E."/>
            <person name="Goodwin L.A."/>
            <person name="Woyke T."/>
            <person name="Nolan M."/>
            <person name="Lapidus A."/>
            <person name="Chertkov O."/>
            <person name="Ovchinnikova G."/>
            <person name="Sczyrba A."/>
            <person name="Alvarez-Cohen L."/>
        </authorList>
    </citation>
    <scope>NUCLEOTIDE SEQUENCE [LARGE SCALE GENOMIC DNA]</scope>
    <source>
        <strain evidence="7">ATCC 55486 / DSM 44775 / JCM 13855 / CB1190</strain>
    </source>
</reference>
<dbReference type="GO" id="GO:0003700">
    <property type="term" value="F:DNA-binding transcription factor activity"/>
    <property type="evidence" value="ECO:0007669"/>
    <property type="project" value="InterPro"/>
</dbReference>
<evidence type="ECO:0000313" key="6">
    <source>
        <dbReference type="EMBL" id="AEA28365.1"/>
    </source>
</evidence>
<dbReference type="SMART" id="SM00895">
    <property type="entry name" value="FCD"/>
    <property type="match status" value="1"/>
</dbReference>
<dbReference type="eggNOG" id="COG1802">
    <property type="taxonomic scope" value="Bacteria"/>
</dbReference>
<dbReference type="HOGENOM" id="CLU_017584_5_4_11"/>
<feature type="domain" description="HTH gntR-type" evidence="5">
    <location>
        <begin position="55"/>
        <end position="121"/>
    </location>
</feature>
<dbReference type="KEGG" id="pdx:Psed_6264"/>
<evidence type="ECO:0000256" key="3">
    <source>
        <dbReference type="ARBA" id="ARBA00023163"/>
    </source>
</evidence>
<dbReference type="PANTHER" id="PTHR43537:SF5">
    <property type="entry name" value="UXU OPERON TRANSCRIPTIONAL REGULATOR"/>
    <property type="match status" value="1"/>
</dbReference>
<proteinExistence type="predicted"/>
<sequence>MNPVGNALSNFCALCIHADTSRRAAAAGARIICHNAPVSRHGEAGTDPEPTGRAADSDGRPYRLLRQEILDGAIRPGDLLLETALSTRYEVSRTPIRVALVRLEHDGLVERASRGFRVRVGSAEDVLDIYEARIALESTAAAGAALRRTDLELARLTHLHQESVGADVPVAADLHRQWHEVLWTASHNLAIASTLVRLCSQLTIFDPAPMLQPGSLDAACDEHRHILDAIADRDPDAARDAVAAHLTRTRETRLAVLAKG</sequence>
<dbReference type="Gene3D" id="1.10.10.10">
    <property type="entry name" value="Winged helix-like DNA-binding domain superfamily/Winged helix DNA-binding domain"/>
    <property type="match status" value="1"/>
</dbReference>
<keyword evidence="1" id="KW-0805">Transcription regulation</keyword>
<protein>
    <submittedName>
        <fullName evidence="6">Transcriptional regulator, GntR family</fullName>
    </submittedName>
</protein>
<keyword evidence="2" id="KW-0238">DNA-binding</keyword>
<dbReference type="STRING" id="675635.Psed_6264"/>
<dbReference type="InterPro" id="IPR036390">
    <property type="entry name" value="WH_DNA-bd_sf"/>
</dbReference>